<dbReference type="SUPFAM" id="SSF52200">
    <property type="entry name" value="Toll/Interleukin receptor TIR domain"/>
    <property type="match status" value="1"/>
</dbReference>
<dbReference type="Proteomes" id="UP000467841">
    <property type="component" value="Unassembled WGS sequence"/>
</dbReference>
<dbReference type="EMBL" id="CACVBM020001551">
    <property type="protein sequence ID" value="CAA7053896.1"/>
    <property type="molecule type" value="Genomic_DNA"/>
</dbReference>
<dbReference type="AlphaFoldDB" id="A0A6D2KKY6"/>
<evidence type="ECO:0000256" key="2">
    <source>
        <dbReference type="SAM" id="Phobius"/>
    </source>
</evidence>
<dbReference type="Gene3D" id="3.40.50.10140">
    <property type="entry name" value="Toll/interleukin-1 receptor homology (TIR) domain"/>
    <property type="match status" value="1"/>
</dbReference>
<feature type="transmembrane region" description="Helical" evidence="2">
    <location>
        <begin position="507"/>
        <end position="529"/>
    </location>
</feature>
<sequence>MASSLSSRTWRYDVYASFYGKDVRRTLLSNLRKHLKDYAITMFDDREIDRSQTIAHALTQGIRESSISIVVLSKNYASSTMCLDELLEILKCMEDFGQIVMPIFYGVDPYDVRKQTGEFGIAFNKTCRRKTEEDIQIWSKALTDVTNLGGYISRNWDNEAEMVEEIARDVLGMLNATPSKYFDGMVGLEAHLNKIHSLLHLDDVVEAMIVGIFGHAGIGKSTIARALHSRLSRRFQLTCFMDNVGQIFYDSDLDGYRLKLKLQEELKSKILNHDGMRIDHLPGNLRDKKVLIVLDDVDELLQVEALADEITSWFCPGSRIIVTTKDKELLRQHGIDNKYRVDLPSNEQALEILCGYAFGQSSPHDGFRELALRVTKFCVNLPLRLREVGTSLRGKNKEEWKKLLGDRNEPRSKSKNRCSTGMKFLVVINLLIEITAAVSEQLSSVRKPYFARISLAMSVLSIILFLFELGHKIQASKARFQWKWMPIPWFYHPSGGYKKILGSSTDAILFFCGLGQLAVSISTCIFIEGGKEGPINVAVFPLFFAIGMVISKFMEKPAAVSEETLPLTIKTQ</sequence>
<dbReference type="GO" id="GO:0043531">
    <property type="term" value="F:ADP binding"/>
    <property type="evidence" value="ECO:0007669"/>
    <property type="project" value="InterPro"/>
</dbReference>
<dbReference type="Pfam" id="PF01582">
    <property type="entry name" value="TIR"/>
    <property type="match status" value="1"/>
</dbReference>
<dbReference type="GO" id="GO:0006952">
    <property type="term" value="P:defense response"/>
    <property type="evidence" value="ECO:0007669"/>
    <property type="project" value="InterPro"/>
</dbReference>
<evidence type="ECO:0000313" key="4">
    <source>
        <dbReference type="EMBL" id="CAA7053896.1"/>
    </source>
</evidence>
<keyword evidence="2" id="KW-1133">Transmembrane helix</keyword>
<dbReference type="Pfam" id="PF00931">
    <property type="entry name" value="NB-ARC"/>
    <property type="match status" value="1"/>
</dbReference>
<proteinExistence type="predicted"/>
<keyword evidence="2" id="KW-0472">Membrane</keyword>
<dbReference type="PANTHER" id="PTHR11017:SF418">
    <property type="entry name" value="DISEASE RESISTANCE PROTEIN (TIR-NBS-LRR CLASS) FAMILY-RELATED"/>
    <property type="match status" value="1"/>
</dbReference>
<dbReference type="InterPro" id="IPR003593">
    <property type="entry name" value="AAA+_ATPase"/>
</dbReference>
<evidence type="ECO:0000256" key="1">
    <source>
        <dbReference type="ARBA" id="ARBA00023027"/>
    </source>
</evidence>
<dbReference type="InterPro" id="IPR044974">
    <property type="entry name" value="Disease_R_plants"/>
</dbReference>
<keyword evidence="2" id="KW-0812">Transmembrane</keyword>
<dbReference type="SUPFAM" id="SSF52540">
    <property type="entry name" value="P-loop containing nucleoside triphosphate hydrolases"/>
    <property type="match status" value="1"/>
</dbReference>
<dbReference type="FunFam" id="3.40.50.10140:FF:000007">
    <property type="entry name" value="Disease resistance protein (TIR-NBS-LRR class)"/>
    <property type="match status" value="1"/>
</dbReference>
<gene>
    <name evidence="4" type="ORF">MERR_LOCUS41132</name>
</gene>
<keyword evidence="1" id="KW-0520">NAD</keyword>
<evidence type="ECO:0000259" key="3">
    <source>
        <dbReference type="PROSITE" id="PS50104"/>
    </source>
</evidence>
<dbReference type="PANTHER" id="PTHR11017">
    <property type="entry name" value="LEUCINE-RICH REPEAT-CONTAINING PROTEIN"/>
    <property type="match status" value="1"/>
</dbReference>
<protein>
    <recommendedName>
        <fullName evidence="3">TIR domain-containing protein</fullName>
    </recommendedName>
</protein>
<feature type="transmembrane region" description="Helical" evidence="2">
    <location>
        <begin position="535"/>
        <end position="554"/>
    </location>
</feature>
<dbReference type="InterPro" id="IPR042197">
    <property type="entry name" value="Apaf_helical"/>
</dbReference>
<feature type="domain" description="TIR" evidence="3">
    <location>
        <begin position="10"/>
        <end position="174"/>
    </location>
</feature>
<dbReference type="InterPro" id="IPR002182">
    <property type="entry name" value="NB-ARC"/>
</dbReference>
<dbReference type="InterPro" id="IPR035897">
    <property type="entry name" value="Toll_tir_struct_dom_sf"/>
</dbReference>
<dbReference type="SMART" id="SM00382">
    <property type="entry name" value="AAA"/>
    <property type="match status" value="1"/>
</dbReference>
<dbReference type="Gene3D" id="3.40.50.300">
    <property type="entry name" value="P-loop containing nucleotide triphosphate hydrolases"/>
    <property type="match status" value="1"/>
</dbReference>
<reference evidence="4" key="1">
    <citation type="submission" date="2020-01" db="EMBL/GenBank/DDBJ databases">
        <authorList>
            <person name="Mishra B."/>
        </authorList>
    </citation>
    <scope>NUCLEOTIDE SEQUENCE [LARGE SCALE GENOMIC DNA]</scope>
</reference>
<dbReference type="InterPro" id="IPR000157">
    <property type="entry name" value="TIR_dom"/>
</dbReference>
<feature type="transmembrane region" description="Helical" evidence="2">
    <location>
        <begin position="450"/>
        <end position="469"/>
    </location>
</feature>
<dbReference type="Gene3D" id="1.10.8.430">
    <property type="entry name" value="Helical domain of apoptotic protease-activating factors"/>
    <property type="match status" value="1"/>
</dbReference>
<dbReference type="GO" id="GO:0007165">
    <property type="term" value="P:signal transduction"/>
    <property type="evidence" value="ECO:0007669"/>
    <property type="project" value="InterPro"/>
</dbReference>
<dbReference type="PROSITE" id="PS50104">
    <property type="entry name" value="TIR"/>
    <property type="match status" value="1"/>
</dbReference>
<comment type="caution">
    <text evidence="4">The sequence shown here is derived from an EMBL/GenBank/DDBJ whole genome shotgun (WGS) entry which is preliminary data.</text>
</comment>
<dbReference type="SMART" id="SM00255">
    <property type="entry name" value="TIR"/>
    <property type="match status" value="1"/>
</dbReference>
<evidence type="ECO:0000313" key="5">
    <source>
        <dbReference type="Proteomes" id="UP000467841"/>
    </source>
</evidence>
<dbReference type="OrthoDB" id="1112722at2759"/>
<dbReference type="PRINTS" id="PR00364">
    <property type="entry name" value="DISEASERSIST"/>
</dbReference>
<name>A0A6D2KKY6_9BRAS</name>
<accession>A0A6D2KKY6</accession>
<organism evidence="4 5">
    <name type="scientific">Microthlaspi erraticum</name>
    <dbReference type="NCBI Taxonomy" id="1685480"/>
    <lineage>
        <taxon>Eukaryota</taxon>
        <taxon>Viridiplantae</taxon>
        <taxon>Streptophyta</taxon>
        <taxon>Embryophyta</taxon>
        <taxon>Tracheophyta</taxon>
        <taxon>Spermatophyta</taxon>
        <taxon>Magnoliopsida</taxon>
        <taxon>eudicotyledons</taxon>
        <taxon>Gunneridae</taxon>
        <taxon>Pentapetalae</taxon>
        <taxon>rosids</taxon>
        <taxon>malvids</taxon>
        <taxon>Brassicales</taxon>
        <taxon>Brassicaceae</taxon>
        <taxon>Coluteocarpeae</taxon>
        <taxon>Microthlaspi</taxon>
    </lineage>
</organism>
<dbReference type="InterPro" id="IPR027417">
    <property type="entry name" value="P-loop_NTPase"/>
</dbReference>
<keyword evidence="5" id="KW-1185">Reference proteome</keyword>